<sequence>MRSFSFQVLVILTTFGGLCSVIAKSVSQGTSSKDEASCEFEETAHPVNSTFISTDCSVCYCEIEMGWTKVSCIPTCPSSPVKCPPGSTMEEKEHPVNAGGSRCICRRKFCIPKKVSKPQFCYFGGRRFRRGRVFITKDCTLKCRCKKNGKTRCTPLCKKKPDPECGPDETLKNVTELSARGRCACETKKCMPNFANVENVWVNKLSRLESRNT</sequence>
<gene>
    <name evidence="2" type="ORF">AWC38_SpisGene3915</name>
</gene>
<feature type="chain" id="PRO_5012473795" evidence="1">
    <location>
        <begin position="24"/>
        <end position="213"/>
    </location>
</feature>
<keyword evidence="1" id="KW-0732">Signal</keyword>
<comment type="caution">
    <text evidence="2">The sequence shown here is derived from an EMBL/GenBank/DDBJ whole genome shotgun (WGS) entry which is preliminary data.</text>
</comment>
<dbReference type="Proteomes" id="UP000225706">
    <property type="component" value="Unassembled WGS sequence"/>
</dbReference>
<accession>A0A2B4SQV3</accession>
<keyword evidence="3" id="KW-1185">Reference proteome</keyword>
<dbReference type="OrthoDB" id="5968675at2759"/>
<dbReference type="AlphaFoldDB" id="A0A2B4SQV3"/>
<evidence type="ECO:0000313" key="2">
    <source>
        <dbReference type="EMBL" id="PFX31260.1"/>
    </source>
</evidence>
<evidence type="ECO:0000256" key="1">
    <source>
        <dbReference type="SAM" id="SignalP"/>
    </source>
</evidence>
<dbReference type="EMBL" id="LSMT01000038">
    <property type="protein sequence ID" value="PFX31260.1"/>
    <property type="molecule type" value="Genomic_DNA"/>
</dbReference>
<feature type="signal peptide" evidence="1">
    <location>
        <begin position="1"/>
        <end position="23"/>
    </location>
</feature>
<protein>
    <submittedName>
        <fullName evidence="2">Uncharacterized protein</fullName>
    </submittedName>
</protein>
<proteinExistence type="predicted"/>
<evidence type="ECO:0000313" key="3">
    <source>
        <dbReference type="Proteomes" id="UP000225706"/>
    </source>
</evidence>
<organism evidence="2 3">
    <name type="scientific">Stylophora pistillata</name>
    <name type="common">Smooth cauliflower coral</name>
    <dbReference type="NCBI Taxonomy" id="50429"/>
    <lineage>
        <taxon>Eukaryota</taxon>
        <taxon>Metazoa</taxon>
        <taxon>Cnidaria</taxon>
        <taxon>Anthozoa</taxon>
        <taxon>Hexacorallia</taxon>
        <taxon>Scleractinia</taxon>
        <taxon>Astrocoeniina</taxon>
        <taxon>Pocilloporidae</taxon>
        <taxon>Stylophora</taxon>
    </lineage>
</organism>
<name>A0A2B4SQV3_STYPI</name>
<reference evidence="3" key="1">
    <citation type="journal article" date="2017" name="bioRxiv">
        <title>Comparative analysis of the genomes of Stylophora pistillata and Acropora digitifera provides evidence for extensive differences between species of corals.</title>
        <authorList>
            <person name="Voolstra C.R."/>
            <person name="Li Y."/>
            <person name="Liew Y.J."/>
            <person name="Baumgarten S."/>
            <person name="Zoccola D."/>
            <person name="Flot J.-F."/>
            <person name="Tambutte S."/>
            <person name="Allemand D."/>
            <person name="Aranda M."/>
        </authorList>
    </citation>
    <scope>NUCLEOTIDE SEQUENCE [LARGE SCALE GENOMIC DNA]</scope>
</reference>